<evidence type="ECO:0000313" key="2">
    <source>
        <dbReference type="EMBL" id="OLN33040.1"/>
    </source>
</evidence>
<proteinExistence type="predicted"/>
<dbReference type="Pfam" id="PF01206">
    <property type="entry name" value="TusA"/>
    <property type="match status" value="1"/>
</dbReference>
<evidence type="ECO:0000313" key="3">
    <source>
        <dbReference type="Proteomes" id="UP000186102"/>
    </source>
</evidence>
<dbReference type="AlphaFoldDB" id="A0A1Q8R0W6"/>
<dbReference type="CDD" id="cd00291">
    <property type="entry name" value="SirA_YedF_YeeD"/>
    <property type="match status" value="1"/>
</dbReference>
<dbReference type="Gene3D" id="3.30.110.40">
    <property type="entry name" value="TusA-like domain"/>
    <property type="match status" value="1"/>
</dbReference>
<sequence>MAVTRFSIEIWGEMCPIPLIKAKKKLLSMQCGDILVLETEHSCTSRGIVVWAKANRYIIEEEEVANGIWHLELTKTHD</sequence>
<dbReference type="STRING" id="1888891.DSOL_1151"/>
<organism evidence="2 3">
    <name type="scientific">Desulfosporosinus metallidurans</name>
    <dbReference type="NCBI Taxonomy" id="1888891"/>
    <lineage>
        <taxon>Bacteria</taxon>
        <taxon>Bacillati</taxon>
        <taxon>Bacillota</taxon>
        <taxon>Clostridia</taxon>
        <taxon>Eubacteriales</taxon>
        <taxon>Desulfitobacteriaceae</taxon>
        <taxon>Desulfosporosinus</taxon>
    </lineage>
</organism>
<keyword evidence="3" id="KW-1185">Reference proteome</keyword>
<dbReference type="RefSeq" id="WP_075363890.1">
    <property type="nucleotide sequence ID" value="NZ_MLBF01000005.1"/>
</dbReference>
<dbReference type="Proteomes" id="UP000186102">
    <property type="component" value="Unassembled WGS sequence"/>
</dbReference>
<feature type="domain" description="UPF0033" evidence="1">
    <location>
        <begin position="8"/>
        <end position="32"/>
    </location>
</feature>
<dbReference type="PROSITE" id="PS01148">
    <property type="entry name" value="UPF0033"/>
    <property type="match status" value="1"/>
</dbReference>
<dbReference type="EMBL" id="MLBF01000005">
    <property type="protein sequence ID" value="OLN33040.1"/>
    <property type="molecule type" value="Genomic_DNA"/>
</dbReference>
<accession>A0A1Q8R0W6</accession>
<gene>
    <name evidence="2" type="ORF">DSOL_1151</name>
</gene>
<dbReference type="InterPro" id="IPR001455">
    <property type="entry name" value="TusA-like"/>
</dbReference>
<reference evidence="2 3" key="1">
    <citation type="submission" date="2016-09" db="EMBL/GenBank/DDBJ databases">
        <title>Complete genome of Desulfosporosinus sp. OL.</title>
        <authorList>
            <person name="Mardanov A."/>
            <person name="Beletsky A."/>
            <person name="Panova A."/>
            <person name="Karnachuk O."/>
            <person name="Ravin N."/>
        </authorList>
    </citation>
    <scope>NUCLEOTIDE SEQUENCE [LARGE SCALE GENOMIC DNA]</scope>
    <source>
        <strain evidence="2 3">OL</strain>
    </source>
</reference>
<name>A0A1Q8R0W6_9FIRM</name>
<evidence type="ECO:0000259" key="1">
    <source>
        <dbReference type="PROSITE" id="PS01148"/>
    </source>
</evidence>
<comment type="caution">
    <text evidence="2">The sequence shown here is derived from an EMBL/GenBank/DDBJ whole genome shotgun (WGS) entry which is preliminary data.</text>
</comment>
<protein>
    <recommendedName>
        <fullName evidence="1">UPF0033 domain-containing protein</fullName>
    </recommendedName>
</protein>
<dbReference type="SUPFAM" id="SSF64307">
    <property type="entry name" value="SirA-like"/>
    <property type="match status" value="1"/>
</dbReference>
<dbReference type="InterPro" id="IPR036868">
    <property type="entry name" value="TusA-like_sf"/>
</dbReference>